<feature type="compositionally biased region" description="Polar residues" evidence="1">
    <location>
        <begin position="613"/>
        <end position="627"/>
    </location>
</feature>
<dbReference type="EMBL" id="BPWL01000004">
    <property type="protein sequence ID" value="GJJ09230.1"/>
    <property type="molecule type" value="Genomic_DNA"/>
</dbReference>
<protein>
    <recommendedName>
        <fullName evidence="2">VIT domain-containing protein</fullName>
    </recommendedName>
</protein>
<dbReference type="PANTHER" id="PTHR45737:SF6">
    <property type="entry name" value="VON WILLEBRAND FACTOR A DOMAIN-CONTAINING PROTEIN 5A"/>
    <property type="match status" value="1"/>
</dbReference>
<reference evidence="3" key="1">
    <citation type="submission" date="2021-10" db="EMBL/GenBank/DDBJ databases">
        <title>De novo Genome Assembly of Clathrus columnatus (Basidiomycota, Fungi) Using Illumina and Nanopore Sequence Data.</title>
        <authorList>
            <person name="Ogiso-Tanaka E."/>
            <person name="Itagaki H."/>
            <person name="Hosoya T."/>
            <person name="Hosaka K."/>
        </authorList>
    </citation>
    <scope>NUCLEOTIDE SEQUENCE</scope>
    <source>
        <strain evidence="3">MO-923</strain>
    </source>
</reference>
<evidence type="ECO:0000313" key="4">
    <source>
        <dbReference type="Proteomes" id="UP001050691"/>
    </source>
</evidence>
<dbReference type="Proteomes" id="UP001050691">
    <property type="component" value="Unassembled WGS sequence"/>
</dbReference>
<evidence type="ECO:0000256" key="1">
    <source>
        <dbReference type="SAM" id="MobiDB-lite"/>
    </source>
</evidence>
<feature type="region of interest" description="Disordered" evidence="1">
    <location>
        <begin position="595"/>
        <end position="727"/>
    </location>
</feature>
<feature type="compositionally biased region" description="Low complexity" evidence="1">
    <location>
        <begin position="628"/>
        <end position="708"/>
    </location>
</feature>
<name>A0AAV5A8D5_9AGAM</name>
<dbReference type="InterPro" id="IPR036465">
    <property type="entry name" value="vWFA_dom_sf"/>
</dbReference>
<dbReference type="SMART" id="SM00609">
    <property type="entry name" value="VIT"/>
    <property type="match status" value="1"/>
</dbReference>
<evidence type="ECO:0000313" key="3">
    <source>
        <dbReference type="EMBL" id="GJJ09230.1"/>
    </source>
</evidence>
<feature type="domain" description="VIT" evidence="2">
    <location>
        <begin position="6"/>
        <end position="136"/>
    </location>
</feature>
<dbReference type="Pfam" id="PF13768">
    <property type="entry name" value="VWA_3"/>
    <property type="match status" value="1"/>
</dbReference>
<dbReference type="Gene3D" id="3.40.50.410">
    <property type="entry name" value="von Willebrand factor, type A domain"/>
    <property type="match status" value="1"/>
</dbReference>
<feature type="compositionally biased region" description="Pro residues" evidence="1">
    <location>
        <begin position="599"/>
        <end position="612"/>
    </location>
</feature>
<dbReference type="AlphaFoldDB" id="A0AAV5A8D5"/>
<dbReference type="Pfam" id="PF08487">
    <property type="entry name" value="VIT"/>
    <property type="match status" value="1"/>
</dbReference>
<accession>A0AAV5A8D5</accession>
<keyword evidence="4" id="KW-1185">Reference proteome</keyword>
<dbReference type="InterPro" id="IPR013694">
    <property type="entry name" value="VIT"/>
</dbReference>
<comment type="caution">
    <text evidence="3">The sequence shown here is derived from an EMBL/GenBank/DDBJ whole genome shotgun (WGS) entry which is preliminary data.</text>
</comment>
<dbReference type="SMART" id="SM00327">
    <property type="entry name" value="VWA"/>
    <property type="match status" value="1"/>
</dbReference>
<sequence length="910" mass="99546">MASSQPPCSGIVYNDGKTWLPLVNLDVNVSIIDISSQIILSQTYFYDGPHLLMDAYYMFPLPPTAAVCGFEMKTNDGTSLEGVVKKVSDARQDYDDAVQDGKLASLLEQFRHDIFVLSLGSFFPQTEIQISISFVMDLSDNDEDDSVRFQLPAYVSHRFGVPPTSKLYHLTGTSHLAGLSINLDIQMSGEILDVRSNYNLEDIPVTSSDSFHMVRKQFKSPGKVLHDDFLLIIQAIGLDQPRCFVETWGRTAGLSLSLVPQFNSPNVSIPASEYIFLIDHSGSMSLDNKMYQTKQALDILLRSLPQGANTWFNVYQFDHCCQGLWTRSCPFNGTTLQQAVEGGTNILSAICTAFRSRLANIPTNVFVLTDGEVYNTDECIAAVRTAVRTASPNSPIRVFSLAFGHSASMALCEGIAIAGNGFCSSALEGDQLMKKCVTLLNGMMSNNVRNLRIDWGVDGSTRIQQTPHDVNLFSKKRLTVSAIIPNDEIPSVVTISGTFPDGSSLNHRVPIEPVQTNHLLPLIDSRLQKLYRRPLLHTLTAHRLILDLERNISPQFVIPNWATLTPSSRNVAIEREIVSLGVKYHLASSQTAFIAVDKPPSPPPPPPVPPPSGNGQSATRGSPAASSQGTLRGNQGQQRNGQHNSSSSSSNASATTAQRSKNGPSGSGSSSPSQQSRTESTPSSMSTASPASTRDSFGTASQGSSSPSSSPPFMPGGFSTSPVPIIETHPDPNPDVLYFFGGNVPDAIFMAPPLPLTKVFFMPLRKITSIVSRKFPNLGARMNQATRGIAGNIWNNLFPADQSVEFNKKLTEWARFQNYDGSFTDLQGLCNFIGCNSADIPTDVIFPDSVTIDQKTIWETALAIEYLRRRYPQNWLRWKDLVRKSMVWGEATCGSLEAFEGIMKQACLLF</sequence>
<proteinExistence type="predicted"/>
<dbReference type="PROSITE" id="PS51468">
    <property type="entry name" value="VIT"/>
    <property type="match status" value="1"/>
</dbReference>
<dbReference type="SUPFAM" id="SSF53300">
    <property type="entry name" value="vWA-like"/>
    <property type="match status" value="1"/>
</dbReference>
<gene>
    <name evidence="3" type="ORF">Clacol_003452</name>
</gene>
<organism evidence="3 4">
    <name type="scientific">Clathrus columnatus</name>
    <dbReference type="NCBI Taxonomy" id="1419009"/>
    <lineage>
        <taxon>Eukaryota</taxon>
        <taxon>Fungi</taxon>
        <taxon>Dikarya</taxon>
        <taxon>Basidiomycota</taxon>
        <taxon>Agaricomycotina</taxon>
        <taxon>Agaricomycetes</taxon>
        <taxon>Phallomycetidae</taxon>
        <taxon>Phallales</taxon>
        <taxon>Clathraceae</taxon>
        <taxon>Clathrus</taxon>
    </lineage>
</organism>
<evidence type="ECO:0000259" key="2">
    <source>
        <dbReference type="PROSITE" id="PS51468"/>
    </source>
</evidence>
<dbReference type="InterPro" id="IPR002035">
    <property type="entry name" value="VWF_A"/>
</dbReference>
<dbReference type="PANTHER" id="PTHR45737">
    <property type="entry name" value="VON WILLEBRAND FACTOR A DOMAIN-CONTAINING PROTEIN 5A"/>
    <property type="match status" value="1"/>
</dbReference>